<reference evidence="2" key="2">
    <citation type="submission" date="2015-03" db="UniProtKB">
        <authorList>
            <consortium name="EnsemblPlants"/>
        </authorList>
    </citation>
    <scope>IDENTIFICATION</scope>
</reference>
<evidence type="ECO:0000256" key="1">
    <source>
        <dbReference type="SAM" id="MobiDB-lite"/>
    </source>
</evidence>
<dbReference type="Proteomes" id="UP000026960">
    <property type="component" value="Chromosome 9"/>
</dbReference>
<protein>
    <submittedName>
        <fullName evidence="2">Uncharacterized protein</fullName>
    </submittedName>
</protein>
<feature type="region of interest" description="Disordered" evidence="1">
    <location>
        <begin position="1"/>
        <end position="29"/>
    </location>
</feature>
<accession>A0A0D3H4Z9</accession>
<dbReference type="EnsemblPlants" id="OBART09G04770.1">
    <property type="protein sequence ID" value="OBART09G04770.1"/>
    <property type="gene ID" value="OBART09G04770"/>
</dbReference>
<keyword evidence="3" id="KW-1185">Reference proteome</keyword>
<evidence type="ECO:0000313" key="3">
    <source>
        <dbReference type="Proteomes" id="UP000026960"/>
    </source>
</evidence>
<dbReference type="HOGENOM" id="CLU_2609830_0_0_1"/>
<reference evidence="2" key="1">
    <citation type="journal article" date="2009" name="Rice">
        <title>De Novo Next Generation Sequencing of Plant Genomes.</title>
        <authorList>
            <person name="Rounsley S."/>
            <person name="Marri P.R."/>
            <person name="Yu Y."/>
            <person name="He R."/>
            <person name="Sisneros N."/>
            <person name="Goicoechea J.L."/>
            <person name="Lee S.J."/>
            <person name="Angelova A."/>
            <person name="Kudrna D."/>
            <person name="Luo M."/>
            <person name="Affourtit J."/>
            <person name="Desany B."/>
            <person name="Knight J."/>
            <person name="Niazi F."/>
            <person name="Egholm M."/>
            <person name="Wing R.A."/>
        </authorList>
    </citation>
    <scope>NUCLEOTIDE SEQUENCE [LARGE SCALE GENOMIC DNA]</scope>
    <source>
        <strain evidence="2">cv. IRGC 105608</strain>
    </source>
</reference>
<dbReference type="Gramene" id="OBART09G04770.1">
    <property type="protein sequence ID" value="OBART09G04770.1"/>
    <property type="gene ID" value="OBART09G04770"/>
</dbReference>
<sequence>MSPVSPASRRSAGLPPLPRSRRAPIVPPLPPSCRRWAHGALSISLAVRIKRKEKVPRKRYVEVNPPRKCHVGQNRLRNR</sequence>
<name>A0A0D3H4Z9_9ORYZ</name>
<evidence type="ECO:0000313" key="2">
    <source>
        <dbReference type="EnsemblPlants" id="OBART09G04770.1"/>
    </source>
</evidence>
<dbReference type="AlphaFoldDB" id="A0A0D3H4Z9"/>
<organism evidence="2">
    <name type="scientific">Oryza barthii</name>
    <dbReference type="NCBI Taxonomy" id="65489"/>
    <lineage>
        <taxon>Eukaryota</taxon>
        <taxon>Viridiplantae</taxon>
        <taxon>Streptophyta</taxon>
        <taxon>Embryophyta</taxon>
        <taxon>Tracheophyta</taxon>
        <taxon>Spermatophyta</taxon>
        <taxon>Magnoliopsida</taxon>
        <taxon>Liliopsida</taxon>
        <taxon>Poales</taxon>
        <taxon>Poaceae</taxon>
        <taxon>BOP clade</taxon>
        <taxon>Oryzoideae</taxon>
        <taxon>Oryzeae</taxon>
        <taxon>Oryzinae</taxon>
        <taxon>Oryza</taxon>
    </lineage>
</organism>
<proteinExistence type="predicted"/>
<dbReference type="PaxDb" id="65489-OBART09G04770.1"/>